<reference evidence="1" key="1">
    <citation type="submission" date="2016-08" db="EMBL/GenBank/DDBJ databases">
        <authorList>
            <person name="Ngugi D.K."/>
            <person name="Miyake S."/>
            <person name="Stingl U."/>
        </authorList>
    </citation>
    <scope>NUCLEOTIDE SEQUENCE</scope>
    <source>
        <strain evidence="1">SCG-D08WGA-EpuloA1</strain>
    </source>
</reference>
<dbReference type="Proteomes" id="UP000188637">
    <property type="component" value="Unassembled WGS sequence"/>
</dbReference>
<evidence type="ECO:0000313" key="1">
    <source>
        <dbReference type="EMBL" id="ONI44983.1"/>
    </source>
</evidence>
<keyword evidence="2" id="KW-1185">Reference proteome</keyword>
<accession>A0ACC8XII2</accession>
<dbReference type="EMBL" id="LJHD01000082">
    <property type="protein sequence ID" value="ONI44983.1"/>
    <property type="molecule type" value="Genomic_DNA"/>
</dbReference>
<gene>
    <name evidence="1" type="ORF">AN640_05085</name>
</gene>
<organism evidence="1 2">
    <name type="scientific">Candidatus Epulonipiscium fishelsonii</name>
    <dbReference type="NCBI Taxonomy" id="77094"/>
    <lineage>
        <taxon>Bacteria</taxon>
        <taxon>Bacillati</taxon>
        <taxon>Bacillota</taxon>
        <taxon>Clostridia</taxon>
        <taxon>Lachnospirales</taxon>
        <taxon>Lachnospiraceae</taxon>
        <taxon>Candidatus Epulonipiscium</taxon>
    </lineage>
</organism>
<sequence length="266" mass="30954">MKLGIITFKYEKKDLEEIKEMGLDFVEFCINSHENDLFNYQRFFDAVDQIKENLDEVNLFTGSIGRWGGYKIEKDGSINEKEFIADKTLIDAAEKLNCPIYVTSCNYVEELSMFENYKATIAYLEALIAYGKQKGIKILTNNCKWNNYIISNSSWSVIHGHLDDLGIKFDPSHLIYENEDYLSLLAKWGHRVEHIHLKGSLQVDGKFYDDPPAGIDQTDWRKFFAILYKLNYNKTLSIEPHSSTWQGDLGKKGILYTINYIKQFMF</sequence>
<evidence type="ECO:0000313" key="2">
    <source>
        <dbReference type="Proteomes" id="UP000188637"/>
    </source>
</evidence>
<comment type="caution">
    <text evidence="1">The sequence shown here is derived from an EMBL/GenBank/DDBJ whole genome shotgun (WGS) entry which is preliminary data.</text>
</comment>
<proteinExistence type="predicted"/>
<name>A0ACC8XII2_9FIRM</name>
<protein>
    <submittedName>
        <fullName evidence="1">Uncharacterized protein</fullName>
    </submittedName>
</protein>